<dbReference type="GO" id="GO:0004190">
    <property type="term" value="F:aspartic-type endopeptidase activity"/>
    <property type="evidence" value="ECO:0007669"/>
    <property type="project" value="UniProtKB-KW"/>
</dbReference>
<evidence type="ECO:0000256" key="3">
    <source>
        <dbReference type="ARBA" id="ARBA00022750"/>
    </source>
</evidence>
<keyword evidence="12" id="KW-1185">Reference proteome</keyword>
<feature type="domain" description="Peptidase A1" evidence="10">
    <location>
        <begin position="138"/>
        <end position="476"/>
    </location>
</feature>
<dbReference type="PRINTS" id="PR00792">
    <property type="entry name" value="PEPSIN"/>
</dbReference>
<keyword evidence="8" id="KW-1133">Transmembrane helix</keyword>
<dbReference type="PROSITE" id="PS51767">
    <property type="entry name" value="PEPTIDASE_A1"/>
    <property type="match status" value="1"/>
</dbReference>
<dbReference type="SUPFAM" id="SSF50630">
    <property type="entry name" value="Acid proteases"/>
    <property type="match status" value="1"/>
</dbReference>
<feature type="region of interest" description="Disordered" evidence="7">
    <location>
        <begin position="493"/>
        <end position="566"/>
    </location>
</feature>
<dbReference type="PROSITE" id="PS00141">
    <property type="entry name" value="ASP_PROTEASE"/>
    <property type="match status" value="1"/>
</dbReference>
<protein>
    <submittedName>
        <fullName evidence="11">Related to cathepsin d (Lysosomal aspartyl protease)</fullName>
    </submittedName>
</protein>
<dbReference type="InterPro" id="IPR033121">
    <property type="entry name" value="PEPTIDASE_A1"/>
</dbReference>
<dbReference type="AlphaFoldDB" id="A0A5C3ESH3"/>
<keyword evidence="2 6" id="KW-0645">Protease</keyword>
<dbReference type="InterPro" id="IPR001461">
    <property type="entry name" value="Aspartic_peptidase_A1"/>
</dbReference>
<evidence type="ECO:0000259" key="10">
    <source>
        <dbReference type="PROSITE" id="PS51767"/>
    </source>
</evidence>
<keyword evidence="8" id="KW-0472">Membrane</keyword>
<name>A0A5C3ESH3_9BASI</name>
<dbReference type="PANTHER" id="PTHR47966:SF57">
    <property type="entry name" value="PEPTIDASE A1 DOMAIN-CONTAINING PROTEIN"/>
    <property type="match status" value="1"/>
</dbReference>
<feature type="compositionally biased region" description="Polar residues" evidence="7">
    <location>
        <begin position="522"/>
        <end position="542"/>
    </location>
</feature>
<reference evidence="11" key="1">
    <citation type="submission" date="2018-03" db="EMBL/GenBank/DDBJ databases">
        <authorList>
            <person name="Guldener U."/>
        </authorList>
    </citation>
    <scope>NUCLEOTIDE SEQUENCE [LARGE SCALE GENOMIC DNA]</scope>
    <source>
        <strain evidence="11">DAOM196992</strain>
    </source>
</reference>
<evidence type="ECO:0000256" key="8">
    <source>
        <dbReference type="SAM" id="Phobius"/>
    </source>
</evidence>
<evidence type="ECO:0000256" key="9">
    <source>
        <dbReference type="SAM" id="SignalP"/>
    </source>
</evidence>
<keyword evidence="4 6" id="KW-0378">Hydrolase</keyword>
<evidence type="ECO:0000313" key="11">
    <source>
        <dbReference type="EMBL" id="SPO34810.1"/>
    </source>
</evidence>
<dbReference type="Proteomes" id="UP000323386">
    <property type="component" value="Unassembled WGS sequence"/>
</dbReference>
<dbReference type="FunFam" id="2.40.70.10:FF:000115">
    <property type="entry name" value="Lysosomal aspartic protease"/>
    <property type="match status" value="1"/>
</dbReference>
<dbReference type="InterPro" id="IPR001969">
    <property type="entry name" value="Aspartic_peptidase_AS"/>
</dbReference>
<evidence type="ECO:0000256" key="7">
    <source>
        <dbReference type="SAM" id="MobiDB-lite"/>
    </source>
</evidence>
<dbReference type="InterPro" id="IPR034164">
    <property type="entry name" value="Pepsin-like_dom"/>
</dbReference>
<dbReference type="Pfam" id="PF00026">
    <property type="entry name" value="Asp"/>
    <property type="match status" value="1"/>
</dbReference>
<comment type="similarity">
    <text evidence="1 6">Belongs to the peptidase A1 family.</text>
</comment>
<keyword evidence="9" id="KW-0732">Signal</keyword>
<feature type="chain" id="PRO_5023105185" evidence="9">
    <location>
        <begin position="24"/>
        <end position="593"/>
    </location>
</feature>
<feature type="active site" evidence="5">
    <location>
        <position position="156"/>
    </location>
</feature>
<dbReference type="GO" id="GO:0006508">
    <property type="term" value="P:proteolysis"/>
    <property type="evidence" value="ECO:0007669"/>
    <property type="project" value="UniProtKB-KW"/>
</dbReference>
<feature type="compositionally biased region" description="Gly residues" evidence="7">
    <location>
        <begin position="554"/>
        <end position="563"/>
    </location>
</feature>
<dbReference type="InterPro" id="IPR021109">
    <property type="entry name" value="Peptidase_aspartic_dom_sf"/>
</dbReference>
<accession>A0A5C3ESH3</accession>
<feature type="active site" evidence="5">
    <location>
        <position position="361"/>
    </location>
</feature>
<organism evidence="11 12">
    <name type="scientific">Pseudozyma flocculosa</name>
    <dbReference type="NCBI Taxonomy" id="84751"/>
    <lineage>
        <taxon>Eukaryota</taxon>
        <taxon>Fungi</taxon>
        <taxon>Dikarya</taxon>
        <taxon>Basidiomycota</taxon>
        <taxon>Ustilaginomycotina</taxon>
        <taxon>Ustilaginomycetes</taxon>
        <taxon>Ustilaginales</taxon>
        <taxon>Ustilaginaceae</taxon>
        <taxon>Pseudozyma</taxon>
    </lineage>
</organism>
<evidence type="ECO:0000256" key="5">
    <source>
        <dbReference type="PIRSR" id="PIRSR601461-1"/>
    </source>
</evidence>
<proteinExistence type="inferred from homology"/>
<sequence>MHPSALLAVSLGVAAGLAPTASGYVMPFQRQQDRIEDLNSFAANHGPLRLSPRGIADEPQAVGYNAERRSFSVPLQRRHGDLHPDISKRDPEKTMAWAFRQGERMRHKYNKGLKTDDESEKQRRQTIGLTDVGQDSYYYAQVSLGTPKQNFNIILDTGSADFWVVDSVCGPSDNCDSDLNRYNPSASSSHIGSSADFQVSYGTGAVQGSLAADTASLAGYTVFNLTFAQADRIAQDTIESPASGIMGMGFQSLASSGATPFWQVLAQQGVLKTNAFTFQLARNIDNVDVSSPDVNSVLSPGGVFTLGEIDANQYSGDITYVDIPNNLERTQGLGYWSIPMDGISVNGQKANIGNGPLAAIDTGTTLIGGPQSQVRAVYSLIPGAQSAPGSSGYYLFPCDANLDIELTFGGRAFKMSTVDMNLGPYPYTISRNCLGALFDIDLGGRGVYGVPEWIVGDAFLKNVFSVYDGNGRVGFANLKGSEAQSAAITTGAVPSGTAAQTARPAASTSSVDTDGGGLPVPSLQTGSRGASANGLPTPSASGGVTGGAANLIPGGSGRGGGSSGASSLRAISATSIGLGAAVAAMMAGAAFVL</sequence>
<feature type="transmembrane region" description="Helical" evidence="8">
    <location>
        <begin position="570"/>
        <end position="592"/>
    </location>
</feature>
<dbReference type="Gene3D" id="2.40.70.10">
    <property type="entry name" value="Acid Proteases"/>
    <property type="match status" value="2"/>
</dbReference>
<dbReference type="OrthoDB" id="771136at2759"/>
<keyword evidence="8" id="KW-0812">Transmembrane</keyword>
<gene>
    <name evidence="11" type="ORF">PSFLO_00281</name>
</gene>
<dbReference type="EMBL" id="OOIP01000001">
    <property type="protein sequence ID" value="SPO34810.1"/>
    <property type="molecule type" value="Genomic_DNA"/>
</dbReference>
<keyword evidence="3 6" id="KW-0064">Aspartyl protease</keyword>
<dbReference type="CDD" id="cd05471">
    <property type="entry name" value="pepsin_like"/>
    <property type="match status" value="1"/>
</dbReference>
<feature type="signal peptide" evidence="9">
    <location>
        <begin position="1"/>
        <end position="23"/>
    </location>
</feature>
<evidence type="ECO:0000313" key="12">
    <source>
        <dbReference type="Proteomes" id="UP000323386"/>
    </source>
</evidence>
<evidence type="ECO:0000256" key="6">
    <source>
        <dbReference type="RuleBase" id="RU000454"/>
    </source>
</evidence>
<evidence type="ECO:0000256" key="1">
    <source>
        <dbReference type="ARBA" id="ARBA00007447"/>
    </source>
</evidence>
<evidence type="ECO:0000256" key="2">
    <source>
        <dbReference type="ARBA" id="ARBA00022670"/>
    </source>
</evidence>
<evidence type="ECO:0000256" key="4">
    <source>
        <dbReference type="ARBA" id="ARBA00022801"/>
    </source>
</evidence>
<dbReference type="PANTHER" id="PTHR47966">
    <property type="entry name" value="BETA-SITE APP-CLEAVING ENZYME, ISOFORM A-RELATED"/>
    <property type="match status" value="1"/>
</dbReference>